<accession>A0A087TKX6</accession>
<dbReference type="STRING" id="407821.A0A087TKX6"/>
<dbReference type="EMBL" id="KK115690">
    <property type="protein sequence ID" value="KFM65765.1"/>
    <property type="molecule type" value="Genomic_DNA"/>
</dbReference>
<sequence length="241" mass="28520">MLRIIQLNALEDRAVPDKQQWDSAVKFLESSLKDRLMQTKAYISEMEGPSFSERWWHWVSKTPEQQLWSSVKHEIEKLFSQAHYNTQSHSLSADELTTIKRNLQASDIEADYDLIKQVWHPLQRKHLLEHSLQKATDCKRAFYLYHQGLDAEIDCSDVVLFWRIRKMLQTTSNALRQQIMNAEARRLEKEIKQVLEDYSQDSDKKKKLLTGRRVVLAEELKRVRQIQEKLEEFVAALHTES</sequence>
<dbReference type="AlphaFoldDB" id="A0A087TKX6"/>
<name>A0A087TKX6_STEMI</name>
<evidence type="ECO:0000313" key="3">
    <source>
        <dbReference type="EMBL" id="KFM65765.1"/>
    </source>
</evidence>
<keyword evidence="4" id="KW-1185">Reference proteome</keyword>
<dbReference type="Proteomes" id="UP000054359">
    <property type="component" value="Unassembled WGS sequence"/>
</dbReference>
<evidence type="ECO:0000313" key="4">
    <source>
        <dbReference type="Proteomes" id="UP000054359"/>
    </source>
</evidence>
<dbReference type="InterPro" id="IPR045817">
    <property type="entry name" value="OPA1_C"/>
</dbReference>
<dbReference type="Pfam" id="PF19434">
    <property type="entry name" value="OPA1_C"/>
    <property type="match status" value="1"/>
</dbReference>
<feature type="non-terminal residue" evidence="3">
    <location>
        <position position="241"/>
    </location>
</feature>
<feature type="coiled-coil region" evidence="1">
    <location>
        <begin position="165"/>
        <end position="236"/>
    </location>
</feature>
<evidence type="ECO:0000259" key="2">
    <source>
        <dbReference type="Pfam" id="PF19434"/>
    </source>
</evidence>
<keyword evidence="1" id="KW-0175">Coiled coil</keyword>
<dbReference type="OMA" id="NIACNAV"/>
<organism evidence="3 4">
    <name type="scientific">Stegodyphus mimosarum</name>
    <name type="common">African social velvet spider</name>
    <dbReference type="NCBI Taxonomy" id="407821"/>
    <lineage>
        <taxon>Eukaryota</taxon>
        <taxon>Metazoa</taxon>
        <taxon>Ecdysozoa</taxon>
        <taxon>Arthropoda</taxon>
        <taxon>Chelicerata</taxon>
        <taxon>Arachnida</taxon>
        <taxon>Araneae</taxon>
        <taxon>Araneomorphae</taxon>
        <taxon>Entelegynae</taxon>
        <taxon>Eresoidea</taxon>
        <taxon>Eresidae</taxon>
        <taxon>Stegodyphus</taxon>
    </lineage>
</organism>
<dbReference type="OrthoDB" id="6413444at2759"/>
<evidence type="ECO:0000256" key="1">
    <source>
        <dbReference type="SAM" id="Coils"/>
    </source>
</evidence>
<gene>
    <name evidence="3" type="ORF">X975_11784</name>
</gene>
<proteinExistence type="predicted"/>
<feature type="domain" description="Dynamin-like GTPase OPA1 C-terminal" evidence="2">
    <location>
        <begin position="1"/>
        <end position="240"/>
    </location>
</feature>
<protein>
    <submittedName>
        <fullName evidence="3">Dynamin-like protein, mitochondrial</fullName>
    </submittedName>
</protein>
<reference evidence="3 4" key="1">
    <citation type="submission" date="2013-11" db="EMBL/GenBank/DDBJ databases">
        <title>Genome sequencing of Stegodyphus mimosarum.</title>
        <authorList>
            <person name="Bechsgaard J."/>
        </authorList>
    </citation>
    <scope>NUCLEOTIDE SEQUENCE [LARGE SCALE GENOMIC DNA]</scope>
</reference>